<reference evidence="1 2" key="1">
    <citation type="journal article" date="2023" name="BMC Biotechnol.">
        <title>Vitis rotundifolia cv Carlos genome sequencing.</title>
        <authorList>
            <person name="Huff M."/>
            <person name="Hulse-Kemp A."/>
            <person name="Scheffler B."/>
            <person name="Youngblood R."/>
            <person name="Simpson S."/>
            <person name="Babiker E."/>
            <person name="Staton M."/>
        </authorList>
    </citation>
    <scope>NUCLEOTIDE SEQUENCE [LARGE SCALE GENOMIC DNA]</scope>
    <source>
        <tissue evidence="1">Leaf</tissue>
    </source>
</reference>
<accession>A0AA38ZPY6</accession>
<protein>
    <submittedName>
        <fullName evidence="1">Uncharacterized protein</fullName>
    </submittedName>
</protein>
<comment type="caution">
    <text evidence="1">The sequence shown here is derived from an EMBL/GenBank/DDBJ whole genome shotgun (WGS) entry which is preliminary data.</text>
</comment>
<gene>
    <name evidence="1" type="ORF">PVL29_011773</name>
</gene>
<name>A0AA38ZPY6_VITRO</name>
<organism evidence="1 2">
    <name type="scientific">Vitis rotundifolia</name>
    <name type="common">Muscadine grape</name>
    <dbReference type="NCBI Taxonomy" id="103349"/>
    <lineage>
        <taxon>Eukaryota</taxon>
        <taxon>Viridiplantae</taxon>
        <taxon>Streptophyta</taxon>
        <taxon>Embryophyta</taxon>
        <taxon>Tracheophyta</taxon>
        <taxon>Spermatophyta</taxon>
        <taxon>Magnoliopsida</taxon>
        <taxon>eudicotyledons</taxon>
        <taxon>Gunneridae</taxon>
        <taxon>Pentapetalae</taxon>
        <taxon>rosids</taxon>
        <taxon>Vitales</taxon>
        <taxon>Vitaceae</taxon>
        <taxon>Viteae</taxon>
        <taxon>Vitis</taxon>
    </lineage>
</organism>
<evidence type="ECO:0000313" key="2">
    <source>
        <dbReference type="Proteomes" id="UP001168098"/>
    </source>
</evidence>
<dbReference type="EMBL" id="JARBHA010000009">
    <property type="protein sequence ID" value="KAJ9692839.1"/>
    <property type="molecule type" value="Genomic_DNA"/>
</dbReference>
<proteinExistence type="predicted"/>
<keyword evidence="2" id="KW-1185">Reference proteome</keyword>
<sequence length="136" mass="15361">MATQLHPPEDASHDFYAYYRFKLSRDSPNDARNTLLVVGALVAAVSKQESILQAEFGKTNPLWMESLHIQGRRSWVPTRLHTVLTAIYSMSLTYYFSIAAVEPPGAVKSGYILIAFLLPYVVRLSRHILKTYKESG</sequence>
<dbReference type="Proteomes" id="UP001168098">
    <property type="component" value="Unassembled WGS sequence"/>
</dbReference>
<evidence type="ECO:0000313" key="1">
    <source>
        <dbReference type="EMBL" id="KAJ9692839.1"/>
    </source>
</evidence>
<dbReference type="AlphaFoldDB" id="A0AA38ZPY6"/>